<evidence type="ECO:0000256" key="1">
    <source>
        <dbReference type="SAM" id="Phobius"/>
    </source>
</evidence>
<organism evidence="2 3">
    <name type="scientific">Pontibacter populi</name>
    <dbReference type="NCBI Taxonomy" id="890055"/>
    <lineage>
        <taxon>Bacteria</taxon>
        <taxon>Pseudomonadati</taxon>
        <taxon>Bacteroidota</taxon>
        <taxon>Cytophagia</taxon>
        <taxon>Cytophagales</taxon>
        <taxon>Hymenobacteraceae</taxon>
        <taxon>Pontibacter</taxon>
    </lineage>
</organism>
<evidence type="ECO:0008006" key="4">
    <source>
        <dbReference type="Google" id="ProtNLM"/>
    </source>
</evidence>
<proteinExistence type="predicted"/>
<dbReference type="SUPFAM" id="SSF55961">
    <property type="entry name" value="Bet v1-like"/>
    <property type="match status" value="1"/>
</dbReference>
<dbReference type="RefSeq" id="WP_350411001.1">
    <property type="nucleotide sequence ID" value="NZ_JBEOKT010000003.1"/>
</dbReference>
<evidence type="ECO:0000313" key="3">
    <source>
        <dbReference type="Proteomes" id="UP001476807"/>
    </source>
</evidence>
<keyword evidence="1" id="KW-1133">Transmembrane helix</keyword>
<comment type="caution">
    <text evidence="2">The sequence shown here is derived from an EMBL/GenBank/DDBJ whole genome shotgun (WGS) entry which is preliminary data.</text>
</comment>
<dbReference type="Proteomes" id="UP001476807">
    <property type="component" value="Unassembled WGS sequence"/>
</dbReference>
<keyword evidence="1" id="KW-0812">Transmembrane</keyword>
<dbReference type="EMBL" id="JBEOKT010000003">
    <property type="protein sequence ID" value="MER2996684.1"/>
    <property type="molecule type" value="Genomic_DNA"/>
</dbReference>
<name>A0ABV1RQM3_9BACT</name>
<keyword evidence="1" id="KW-0472">Membrane</keyword>
<reference evidence="2 3" key="1">
    <citation type="submission" date="2024-06" db="EMBL/GenBank/DDBJ databases">
        <title>Pontibacter populi HYL7-15.</title>
        <authorList>
            <person name="Kim M.K."/>
        </authorList>
    </citation>
    <scope>NUCLEOTIDE SEQUENCE [LARGE SCALE GENOMIC DNA]</scope>
    <source>
        <strain evidence="2 3">HYL7-15</strain>
    </source>
</reference>
<sequence>MVNKRSIGLGKLTIAAMLGYVAVVAALRQRYINWGTTIDEQLQPLPGDELMHYASANHAITINAPVTIVWQWLVQIGQDKAGFYSYSFLENLVRADIHNADRIMPEWQHLKAGDTIRLGSKKVYGDTTLLRVAALEENHFIVLERWGAFVLKPLDEERTRLLIRSHGRKLSWMNKLLAYLLLDPIHFVMERGMLLGIKQRAEHQYLKQGRS</sequence>
<evidence type="ECO:0000313" key="2">
    <source>
        <dbReference type="EMBL" id="MER2996684.1"/>
    </source>
</evidence>
<keyword evidence="3" id="KW-1185">Reference proteome</keyword>
<feature type="transmembrane region" description="Helical" evidence="1">
    <location>
        <begin position="6"/>
        <end position="27"/>
    </location>
</feature>
<gene>
    <name evidence="2" type="ORF">ABS362_03955</name>
</gene>
<protein>
    <recommendedName>
        <fullName evidence="4">SRPBCC family protein</fullName>
    </recommendedName>
</protein>
<accession>A0ABV1RQM3</accession>